<sequence>MASLLRVLLCLTVCVVILCQPTNGLDKKLLTRLYRSRCIPGMEMSRFCHGSKDITENGLDGIEEKTINDNAGHGISNKVNDVDDEVRSFLKSLIKEVIEEDLEEALID</sequence>
<protein>
    <submittedName>
        <fullName evidence="3">Uncharacterized protein LOC100366411</fullName>
    </submittedName>
</protein>
<evidence type="ECO:0000256" key="1">
    <source>
        <dbReference type="SAM" id="SignalP"/>
    </source>
</evidence>
<organism evidence="2 3">
    <name type="scientific">Saccoglossus kowalevskii</name>
    <name type="common">Acorn worm</name>
    <dbReference type="NCBI Taxonomy" id="10224"/>
    <lineage>
        <taxon>Eukaryota</taxon>
        <taxon>Metazoa</taxon>
        <taxon>Hemichordata</taxon>
        <taxon>Enteropneusta</taxon>
        <taxon>Harrimaniidae</taxon>
        <taxon>Saccoglossus</taxon>
    </lineage>
</organism>
<dbReference type="RefSeq" id="XP_002737029.1">
    <property type="nucleotide sequence ID" value="XM_002736983.2"/>
</dbReference>
<dbReference type="Proteomes" id="UP000694865">
    <property type="component" value="Unplaced"/>
</dbReference>
<feature type="chain" id="PRO_5046651945" evidence="1">
    <location>
        <begin position="25"/>
        <end position="108"/>
    </location>
</feature>
<reference evidence="3" key="1">
    <citation type="submission" date="2025-08" db="UniProtKB">
        <authorList>
            <consortium name="RefSeq"/>
        </authorList>
    </citation>
    <scope>IDENTIFICATION</scope>
    <source>
        <tissue evidence="3">Testes</tissue>
    </source>
</reference>
<keyword evidence="2" id="KW-1185">Reference proteome</keyword>
<evidence type="ECO:0000313" key="3">
    <source>
        <dbReference type="RefSeq" id="XP_002737029.1"/>
    </source>
</evidence>
<evidence type="ECO:0000313" key="2">
    <source>
        <dbReference type="Proteomes" id="UP000694865"/>
    </source>
</evidence>
<dbReference type="GeneID" id="100366411"/>
<feature type="signal peptide" evidence="1">
    <location>
        <begin position="1"/>
        <end position="24"/>
    </location>
</feature>
<name>A0ABM0GTI0_SACKO</name>
<keyword evidence="1" id="KW-0732">Signal</keyword>
<proteinExistence type="predicted"/>
<accession>A0ABM0GTI0</accession>
<gene>
    <name evidence="3" type="primary">LOC100366411</name>
</gene>